<gene>
    <name evidence="1" type="ORF">WJX75_007426</name>
</gene>
<evidence type="ECO:0008006" key="3">
    <source>
        <dbReference type="Google" id="ProtNLM"/>
    </source>
</evidence>
<evidence type="ECO:0000313" key="1">
    <source>
        <dbReference type="EMBL" id="KAK9903503.1"/>
    </source>
</evidence>
<accession>A0ABR2YE90</accession>
<comment type="caution">
    <text evidence="1">The sequence shown here is derived from an EMBL/GenBank/DDBJ whole genome shotgun (WGS) entry which is preliminary data.</text>
</comment>
<protein>
    <recommendedName>
        <fullName evidence="3">GST N-terminal domain-containing protein</fullName>
    </recommendedName>
</protein>
<evidence type="ECO:0000313" key="2">
    <source>
        <dbReference type="Proteomes" id="UP001491310"/>
    </source>
</evidence>
<dbReference type="Proteomes" id="UP001491310">
    <property type="component" value="Unassembled WGS sequence"/>
</dbReference>
<dbReference type="EMBL" id="JALJOT010000014">
    <property type="protein sequence ID" value="KAK9903503.1"/>
    <property type="molecule type" value="Genomic_DNA"/>
</dbReference>
<keyword evidence="2" id="KW-1185">Reference proteome</keyword>
<sequence length="144" mass="15889">MKAKAGKLFSRERVTAPVLLKPDGNIYESFEIAQWADGHSKRPEAANLFPSGKLGDIKRWDDASNEISSYGRKVALDAALGNEKARLFLVPPALLRLPGGRSIGLAISGRVVKGMQRKYKDLDSQVTMEKALEHRGGWSTLWLV</sequence>
<name>A0ABR2YE90_9CHLO</name>
<organism evidence="1 2">
    <name type="scientific">Coccomyxa subellipsoidea</name>
    <dbReference type="NCBI Taxonomy" id="248742"/>
    <lineage>
        <taxon>Eukaryota</taxon>
        <taxon>Viridiplantae</taxon>
        <taxon>Chlorophyta</taxon>
        <taxon>core chlorophytes</taxon>
        <taxon>Trebouxiophyceae</taxon>
        <taxon>Trebouxiophyceae incertae sedis</taxon>
        <taxon>Coccomyxaceae</taxon>
        <taxon>Coccomyxa</taxon>
    </lineage>
</organism>
<proteinExistence type="predicted"/>
<reference evidence="1 2" key="1">
    <citation type="journal article" date="2024" name="Nat. Commun.">
        <title>Phylogenomics reveals the evolutionary origins of lichenization in chlorophyte algae.</title>
        <authorList>
            <person name="Puginier C."/>
            <person name="Libourel C."/>
            <person name="Otte J."/>
            <person name="Skaloud P."/>
            <person name="Haon M."/>
            <person name="Grisel S."/>
            <person name="Petersen M."/>
            <person name="Berrin J.G."/>
            <person name="Delaux P.M."/>
            <person name="Dal Grande F."/>
            <person name="Keller J."/>
        </authorList>
    </citation>
    <scope>NUCLEOTIDE SEQUENCE [LARGE SCALE GENOMIC DNA]</scope>
    <source>
        <strain evidence="1 2">SAG 216-7</strain>
    </source>
</reference>